<dbReference type="GO" id="GO:0003677">
    <property type="term" value="F:DNA binding"/>
    <property type="evidence" value="ECO:0007669"/>
    <property type="project" value="UniProtKB-KW"/>
</dbReference>
<dbReference type="RefSeq" id="WP_013178287.1">
    <property type="nucleotide sequence ID" value="NC_014221.1"/>
</dbReference>
<dbReference type="GO" id="GO:0003700">
    <property type="term" value="F:DNA-binding transcription factor activity"/>
    <property type="evidence" value="ECO:0007669"/>
    <property type="project" value="TreeGrafter"/>
</dbReference>
<dbReference type="InterPro" id="IPR036388">
    <property type="entry name" value="WH-like_DNA-bd_sf"/>
</dbReference>
<evidence type="ECO:0000256" key="1">
    <source>
        <dbReference type="ARBA" id="ARBA00023125"/>
    </source>
</evidence>
<evidence type="ECO:0000313" key="2">
    <source>
        <dbReference type="EMBL" id="ADI14921.1"/>
    </source>
</evidence>
<dbReference type="eggNOG" id="COG1959">
    <property type="taxonomic scope" value="Bacteria"/>
</dbReference>
<dbReference type="NCBIfam" id="TIGR00738">
    <property type="entry name" value="rrf2_super"/>
    <property type="match status" value="1"/>
</dbReference>
<dbReference type="Proteomes" id="UP000000379">
    <property type="component" value="Chromosome"/>
</dbReference>
<dbReference type="AlphaFoldDB" id="D7CQD7"/>
<dbReference type="OrthoDB" id="9808360at2"/>
<accession>D7CQD7</accession>
<reference evidence="3" key="1">
    <citation type="submission" date="2010-05" db="EMBL/GenBank/DDBJ databases">
        <title>The complete genome of Truepera radiovictris DSM 17093.</title>
        <authorList>
            <consortium name="US DOE Joint Genome Institute (JGI-PGF)"/>
            <person name="Lucas S."/>
            <person name="Copeland A."/>
            <person name="Lapidus A."/>
            <person name="Glavina del Rio T."/>
            <person name="Dalin E."/>
            <person name="Tice H."/>
            <person name="Bruce D."/>
            <person name="Goodwin L."/>
            <person name="Pitluck S."/>
            <person name="Kyrpides N."/>
            <person name="Mavromatis K."/>
            <person name="Ovchinnikova G."/>
            <person name="Munk A.C."/>
            <person name="Detter J.C."/>
            <person name="Han C."/>
            <person name="Tapia R."/>
            <person name="Land M."/>
            <person name="Hauser L."/>
            <person name="Markowitz V."/>
            <person name="Cheng J.-F."/>
            <person name="Hugenholtz P."/>
            <person name="Woyke T."/>
            <person name="Wu D."/>
            <person name="Tindall B."/>
            <person name="Pomrenke H.G."/>
            <person name="Brambilla E."/>
            <person name="Klenk H.-P."/>
            <person name="Eisen J.A."/>
        </authorList>
    </citation>
    <scope>NUCLEOTIDE SEQUENCE [LARGE SCALE GENOMIC DNA]</scope>
    <source>
        <strain evidence="3">DSM 17093 / CIP 108686 / LMG 22925 / RQ-24</strain>
    </source>
</reference>
<dbReference type="Gene3D" id="1.10.10.10">
    <property type="entry name" value="Winged helix-like DNA-binding domain superfamily/Winged helix DNA-binding domain"/>
    <property type="match status" value="1"/>
</dbReference>
<dbReference type="EMBL" id="CP002049">
    <property type="protein sequence ID" value="ADI14921.1"/>
    <property type="molecule type" value="Genomic_DNA"/>
</dbReference>
<dbReference type="GO" id="GO:0005829">
    <property type="term" value="C:cytosol"/>
    <property type="evidence" value="ECO:0007669"/>
    <property type="project" value="TreeGrafter"/>
</dbReference>
<evidence type="ECO:0000313" key="3">
    <source>
        <dbReference type="Proteomes" id="UP000000379"/>
    </source>
</evidence>
<sequence>MWISTRAQYGMRALVEIALSGETTSLKVVSERQGISQHYLEQIVAVLRRAGIVESVRGAYGGYRMARPMHEVTALEVVELMEGSLAPVACIEDEACCEYTGNCSTQSLWERVDRAVREVLGSTTIGDLVAERQLLQLEPLPERFSEAPN</sequence>
<keyword evidence="3" id="KW-1185">Reference proteome</keyword>
<dbReference type="HOGENOM" id="CLU_107144_0_1_0"/>
<proteinExistence type="predicted"/>
<dbReference type="PROSITE" id="PS51197">
    <property type="entry name" value="HTH_RRF2_2"/>
    <property type="match status" value="1"/>
</dbReference>
<dbReference type="Pfam" id="PF02082">
    <property type="entry name" value="Rrf2"/>
    <property type="match status" value="1"/>
</dbReference>
<protein>
    <submittedName>
        <fullName evidence="2">Transcriptional regulator, BadM/Rrf2 family</fullName>
    </submittedName>
</protein>
<dbReference type="PANTHER" id="PTHR33221">
    <property type="entry name" value="WINGED HELIX-TURN-HELIX TRANSCRIPTIONAL REGULATOR, RRF2 FAMILY"/>
    <property type="match status" value="1"/>
</dbReference>
<gene>
    <name evidence="2" type="ordered locus">Trad_1803</name>
</gene>
<organism evidence="2 3">
    <name type="scientific">Truepera radiovictrix (strain DSM 17093 / CIP 108686 / LMG 22925 / RQ-24)</name>
    <dbReference type="NCBI Taxonomy" id="649638"/>
    <lineage>
        <taxon>Bacteria</taxon>
        <taxon>Thermotogati</taxon>
        <taxon>Deinococcota</taxon>
        <taxon>Deinococci</taxon>
        <taxon>Trueperales</taxon>
        <taxon>Trueperaceae</taxon>
        <taxon>Truepera</taxon>
    </lineage>
</organism>
<dbReference type="KEGG" id="tra:Trad_1803"/>
<dbReference type="InterPro" id="IPR036390">
    <property type="entry name" value="WH_DNA-bd_sf"/>
</dbReference>
<dbReference type="PANTHER" id="PTHR33221:SF5">
    <property type="entry name" value="HTH-TYPE TRANSCRIPTIONAL REGULATOR ISCR"/>
    <property type="match status" value="1"/>
</dbReference>
<keyword evidence="1" id="KW-0238">DNA-binding</keyword>
<dbReference type="InterPro" id="IPR000944">
    <property type="entry name" value="Tscrpt_reg_Rrf2"/>
</dbReference>
<reference evidence="2 3" key="2">
    <citation type="journal article" date="2011" name="Stand. Genomic Sci.">
        <title>Complete genome sequence of Truepera radiovictrix type strain (RQ-24).</title>
        <authorList>
            <person name="Ivanova N."/>
            <person name="Rohde C."/>
            <person name="Munk C."/>
            <person name="Nolan M."/>
            <person name="Lucas S."/>
            <person name="Del Rio T.G."/>
            <person name="Tice H."/>
            <person name="Deshpande S."/>
            <person name="Cheng J.F."/>
            <person name="Tapia R."/>
            <person name="Han C."/>
            <person name="Goodwin L."/>
            <person name="Pitluck S."/>
            <person name="Liolios K."/>
            <person name="Mavromatis K."/>
            <person name="Mikhailova N."/>
            <person name="Pati A."/>
            <person name="Chen A."/>
            <person name="Palaniappan K."/>
            <person name="Land M."/>
            <person name="Hauser L."/>
            <person name="Chang Y.J."/>
            <person name="Jeffries C.D."/>
            <person name="Brambilla E."/>
            <person name="Rohde M."/>
            <person name="Goker M."/>
            <person name="Tindall B.J."/>
            <person name="Woyke T."/>
            <person name="Bristow J."/>
            <person name="Eisen J.A."/>
            <person name="Markowitz V."/>
            <person name="Hugenholtz P."/>
            <person name="Kyrpides N.C."/>
            <person name="Klenk H.P."/>
            <person name="Lapidus A."/>
        </authorList>
    </citation>
    <scope>NUCLEOTIDE SEQUENCE [LARGE SCALE GENOMIC DNA]</scope>
    <source>
        <strain evidence="3">DSM 17093 / CIP 108686 / LMG 22925 / RQ-24</strain>
    </source>
</reference>
<dbReference type="SUPFAM" id="SSF46785">
    <property type="entry name" value="Winged helix' DNA-binding domain"/>
    <property type="match status" value="1"/>
</dbReference>
<dbReference type="STRING" id="649638.Trad_1803"/>
<name>D7CQD7_TRURR</name>